<feature type="domain" description="DNA-directed DNA polymerase X" evidence="23">
    <location>
        <begin position="3"/>
        <end position="309"/>
    </location>
</feature>
<dbReference type="GO" id="GO:0003887">
    <property type="term" value="F:DNA-directed DNA polymerase activity"/>
    <property type="evidence" value="ECO:0007669"/>
    <property type="project" value="UniProtKB-KW"/>
</dbReference>
<keyword evidence="13" id="KW-0239">DNA-directed DNA polymerase</keyword>
<dbReference type="CDD" id="cd00141">
    <property type="entry name" value="NT_POLXc"/>
    <property type="match status" value="1"/>
</dbReference>
<dbReference type="InterPro" id="IPR029398">
    <property type="entry name" value="PolB_thumb"/>
</dbReference>
<dbReference type="InterPro" id="IPR047967">
    <property type="entry name" value="PolX_PHP"/>
</dbReference>
<evidence type="ECO:0000256" key="6">
    <source>
        <dbReference type="ARBA" id="ARBA00022481"/>
    </source>
</evidence>
<dbReference type="InterPro" id="IPR022311">
    <property type="entry name" value="PolX-like"/>
</dbReference>
<evidence type="ECO:0000256" key="16">
    <source>
        <dbReference type="ARBA" id="ARBA00035717"/>
    </source>
</evidence>
<keyword evidence="7" id="KW-0237">DNA synthesis</keyword>
<dbReference type="PIRSF" id="PIRSF005047">
    <property type="entry name" value="UCP005047_YshC"/>
    <property type="match status" value="1"/>
</dbReference>
<evidence type="ECO:0000256" key="13">
    <source>
        <dbReference type="ARBA" id="ARBA00022932"/>
    </source>
</evidence>
<keyword evidence="6" id="KW-0488">Methylation</keyword>
<dbReference type="InterPro" id="IPR010994">
    <property type="entry name" value="RuvA_2-like"/>
</dbReference>
<dbReference type="InterPro" id="IPR002008">
    <property type="entry name" value="DNA_pol_X_beta-like"/>
</dbReference>
<comment type="cofactor">
    <cofactor evidence="1">
        <name>Mg(2+)</name>
        <dbReference type="ChEBI" id="CHEBI:18420"/>
    </cofactor>
</comment>
<comment type="catalytic activity">
    <reaction evidence="18">
        <text>2'-deoxyribonucleotide-(2'-deoxyribose 5'-phosphate)-2'-deoxyribonucleotide-DNA = a 3'-end 2'-deoxyribonucleotide-(2,3-dehydro-2,3-deoxyribose 5'-phosphate)-DNA + a 5'-end 5'-phospho-2'-deoxyribonucleoside-DNA + H(+)</text>
        <dbReference type="Rhea" id="RHEA:66592"/>
        <dbReference type="Rhea" id="RHEA-COMP:13180"/>
        <dbReference type="Rhea" id="RHEA-COMP:16897"/>
        <dbReference type="Rhea" id="RHEA-COMP:17067"/>
        <dbReference type="ChEBI" id="CHEBI:15378"/>
        <dbReference type="ChEBI" id="CHEBI:136412"/>
        <dbReference type="ChEBI" id="CHEBI:157695"/>
        <dbReference type="ChEBI" id="CHEBI:167181"/>
        <dbReference type="EC" id="4.2.99.18"/>
    </reaction>
</comment>
<evidence type="ECO:0000256" key="21">
    <source>
        <dbReference type="ARBA" id="ARBA00049244"/>
    </source>
</evidence>
<evidence type="ECO:0000256" key="18">
    <source>
        <dbReference type="ARBA" id="ARBA00044632"/>
    </source>
</evidence>
<keyword evidence="25" id="KW-1185">Reference proteome</keyword>
<dbReference type="SUPFAM" id="SSF81301">
    <property type="entry name" value="Nucleotidyltransferase"/>
    <property type="match status" value="1"/>
</dbReference>
<dbReference type="GO" id="GO:0042578">
    <property type="term" value="F:phosphoric ester hydrolase activity"/>
    <property type="evidence" value="ECO:0007669"/>
    <property type="project" value="TreeGrafter"/>
</dbReference>
<evidence type="ECO:0000256" key="17">
    <source>
        <dbReference type="ARBA" id="ARBA00035726"/>
    </source>
</evidence>
<dbReference type="Proteomes" id="UP000730161">
    <property type="component" value="Unassembled WGS sequence"/>
</dbReference>
<protein>
    <recommendedName>
        <fullName evidence="5">DNA polymerase beta</fullName>
        <ecNumber evidence="3">2.7.7.7</ecNumber>
        <ecNumber evidence="4">4.2.99.18</ecNumber>
    </recommendedName>
    <alternativeName>
        <fullName evidence="16">5'-deoxyribose-phosphate lyase</fullName>
    </alternativeName>
    <alternativeName>
        <fullName evidence="17">AP lyase</fullName>
    </alternativeName>
</protein>
<dbReference type="InterPro" id="IPR027421">
    <property type="entry name" value="DNA_pol_lamdba_lyase_dom_sf"/>
</dbReference>
<evidence type="ECO:0000259" key="23">
    <source>
        <dbReference type="SMART" id="SM00483"/>
    </source>
</evidence>
<evidence type="ECO:0000256" key="1">
    <source>
        <dbReference type="ARBA" id="ARBA00001946"/>
    </source>
</evidence>
<dbReference type="SUPFAM" id="SSF89550">
    <property type="entry name" value="PHP domain-like"/>
    <property type="match status" value="1"/>
</dbReference>
<comment type="function">
    <text evidence="20">Repair polymerase that plays a key role in base-excision repair. During this process, the damaged base is excised by specific DNA glycosylases, the DNA backbone is nicked at the abasic site by an apurinic/apyrimidic (AP) endonuclease, and POLB removes 5'-deoxyribose-phosphate from the preincised AP site acting as a 5'-deoxyribose-phosphate lyase (5'-dRP lyase); through its DNA polymerase activity, it adds one nucleotide to the 3' end of the arising single-nucleotide gap. Conducts 'gap-filling' DNA synthesis in a stepwise distributive fashion rather than in a processive fashion as for other DNA polymerases. It is also able to cleave sugar-phosphate bonds 3' to an intact AP site, acting as an AP lyase.</text>
</comment>
<dbReference type="Pfam" id="PF14716">
    <property type="entry name" value="HHH_8"/>
    <property type="match status" value="1"/>
</dbReference>
<comment type="catalytic activity">
    <reaction evidence="21">
        <text>DNA(n) + a 2'-deoxyribonucleoside 5'-triphosphate = DNA(n+1) + diphosphate</text>
        <dbReference type="Rhea" id="RHEA:22508"/>
        <dbReference type="Rhea" id="RHEA-COMP:17339"/>
        <dbReference type="Rhea" id="RHEA-COMP:17340"/>
        <dbReference type="ChEBI" id="CHEBI:33019"/>
        <dbReference type="ChEBI" id="CHEBI:61560"/>
        <dbReference type="ChEBI" id="CHEBI:173112"/>
        <dbReference type="EC" id="2.7.7.7"/>
    </reaction>
</comment>
<keyword evidence="15" id="KW-0234">DNA repair</keyword>
<dbReference type="EC" id="4.2.99.18" evidence="4"/>
<keyword evidence="11" id="KW-0227">DNA damage</keyword>
<dbReference type="Pfam" id="PF14520">
    <property type="entry name" value="HHH_5"/>
    <property type="match status" value="1"/>
</dbReference>
<dbReference type="Gene3D" id="3.30.460.10">
    <property type="entry name" value="Beta Polymerase, domain 2"/>
    <property type="match status" value="1"/>
</dbReference>
<evidence type="ECO:0000256" key="15">
    <source>
        <dbReference type="ARBA" id="ARBA00023204"/>
    </source>
</evidence>
<evidence type="ECO:0000313" key="25">
    <source>
        <dbReference type="Proteomes" id="UP000730161"/>
    </source>
</evidence>
<keyword evidence="14" id="KW-0915">Sodium</keyword>
<dbReference type="InterPro" id="IPR043519">
    <property type="entry name" value="NT_sf"/>
</dbReference>
<dbReference type="EMBL" id="JWHL01000001">
    <property type="protein sequence ID" value="MBR1368021.1"/>
    <property type="molecule type" value="Genomic_DNA"/>
</dbReference>
<accession>A0A8J8B3V2</accession>
<evidence type="ECO:0000256" key="5">
    <source>
        <dbReference type="ARBA" id="ARBA00020020"/>
    </source>
</evidence>
<evidence type="ECO:0000256" key="12">
    <source>
        <dbReference type="ARBA" id="ARBA00022843"/>
    </source>
</evidence>
<evidence type="ECO:0000256" key="2">
    <source>
        <dbReference type="ARBA" id="ARBA00004496"/>
    </source>
</evidence>
<evidence type="ECO:0000256" key="4">
    <source>
        <dbReference type="ARBA" id="ARBA00012720"/>
    </source>
</evidence>
<dbReference type="GO" id="GO:0006281">
    <property type="term" value="P:DNA repair"/>
    <property type="evidence" value="ECO:0007669"/>
    <property type="project" value="UniProtKB-KW"/>
</dbReference>
<keyword evidence="10" id="KW-0235">DNA replication</keyword>
<dbReference type="GO" id="GO:0005829">
    <property type="term" value="C:cytosol"/>
    <property type="evidence" value="ECO:0007669"/>
    <property type="project" value="TreeGrafter"/>
</dbReference>
<dbReference type="SMART" id="SM00278">
    <property type="entry name" value="HhH1"/>
    <property type="match status" value="3"/>
</dbReference>
<comment type="subcellular location">
    <subcellularLocation>
        <location evidence="2">Cytoplasm</location>
    </subcellularLocation>
</comment>
<comment type="catalytic activity">
    <reaction evidence="19">
        <text>a 5'-end 2'-deoxyribose-2'-deoxyribonucleotide-DNA = (2E,4S)-4-hydroxypenten-2-al-5-phosphate + a 5'-end 5'-phospho-2'-deoxyribonucleoside-DNA + H(+)</text>
        <dbReference type="Rhea" id="RHEA:76255"/>
        <dbReference type="Rhea" id="RHEA-COMP:13180"/>
        <dbReference type="Rhea" id="RHEA-COMP:18657"/>
        <dbReference type="ChEBI" id="CHEBI:15378"/>
        <dbReference type="ChEBI" id="CHEBI:136412"/>
        <dbReference type="ChEBI" id="CHEBI:195194"/>
        <dbReference type="ChEBI" id="CHEBI:195195"/>
    </reaction>
</comment>
<evidence type="ECO:0000256" key="11">
    <source>
        <dbReference type="ARBA" id="ARBA00022763"/>
    </source>
</evidence>
<keyword evidence="8" id="KW-0808">Transferase</keyword>
<dbReference type="CDD" id="cd07436">
    <property type="entry name" value="PHP_PolX"/>
    <property type="match status" value="1"/>
</dbReference>
<organism evidence="24 25">
    <name type="scientific">Methanocalculus chunghsingensis</name>
    <dbReference type="NCBI Taxonomy" id="156457"/>
    <lineage>
        <taxon>Archaea</taxon>
        <taxon>Methanobacteriati</taxon>
        <taxon>Methanobacteriota</taxon>
        <taxon>Stenosarchaea group</taxon>
        <taxon>Methanomicrobia</taxon>
        <taxon>Methanomicrobiales</taxon>
        <taxon>Methanocalculaceae</taxon>
        <taxon>Methanocalculus</taxon>
    </lineage>
</organism>
<comment type="caution">
    <text evidence="24">The sequence shown here is derived from an EMBL/GenBank/DDBJ whole genome shotgun (WGS) entry which is preliminary data.</text>
</comment>
<dbReference type="Gene3D" id="3.20.20.140">
    <property type="entry name" value="Metal-dependent hydrolases"/>
    <property type="match status" value="1"/>
</dbReference>
<dbReference type="NCBIfam" id="NF006375">
    <property type="entry name" value="PRK08609.1"/>
    <property type="match status" value="1"/>
</dbReference>
<dbReference type="PANTHER" id="PTHR36928:SF1">
    <property type="entry name" value="PHOSPHATASE YCDX-RELATED"/>
    <property type="match status" value="1"/>
</dbReference>
<dbReference type="GO" id="GO:0003677">
    <property type="term" value="F:DNA binding"/>
    <property type="evidence" value="ECO:0007669"/>
    <property type="project" value="InterPro"/>
</dbReference>
<evidence type="ECO:0000256" key="9">
    <source>
        <dbReference type="ARBA" id="ARBA00022695"/>
    </source>
</evidence>
<dbReference type="GO" id="GO:0140078">
    <property type="term" value="F:class I DNA-(apurinic or apyrimidinic site) endonuclease activity"/>
    <property type="evidence" value="ECO:0007669"/>
    <property type="project" value="UniProtKB-EC"/>
</dbReference>
<evidence type="ECO:0000256" key="7">
    <source>
        <dbReference type="ARBA" id="ARBA00022634"/>
    </source>
</evidence>
<dbReference type="SUPFAM" id="SSF47781">
    <property type="entry name" value="RuvA domain 2-like"/>
    <property type="match status" value="1"/>
</dbReference>
<dbReference type="AlphaFoldDB" id="A0A8J8B3V2"/>
<evidence type="ECO:0000256" key="10">
    <source>
        <dbReference type="ARBA" id="ARBA00022705"/>
    </source>
</evidence>
<sequence length="563" mass="62650">MGRGENAGVADQLEQIAQLLLIMDENTFKIRAYQRGAEAVRQSLQPISSMSRADLLQVRGIGKGIADAIISIVETGTCNELESLMEKIPPQLPELLEIDGIGPKTVQKLWRHLNITSIQELEAAARSHRIRTIRGLGDKKEEEILRAIAVHKNRSGRMLLSEAEAIGEEIISVLPPGRYSFAGSLRRGRSTIGDIDIVTTNPAVSVNPRLREIASEMIDEGMKKTSIFFKGKRIDIRFADPAEYGATLLYLTGSKEFNIRLRERAISRGLRLNEYGLLDQRTKELIKCPDEEMVFRRLGLSFVPPELREDRGEVARAESDTLPFLVELKNIRGDLHAHSTGSDGTMTISEMAGLGDQLSYEYILCSDHSASLGVARGLSPEGLKRQDHEIEIVNRDHTCQILKGIEVDILSDGRLGLPDAVLSDLDCVIASIHSVLHQDTDSITRRMITAMENEHVDIIGHPTGRLIGRREPSSIDMPRILAAARDTETALELNASPYRLDLDDIYLKNAIELGVTIAIGTDAHRPLEYAHMRYGVLTARRGWCRADDILNTKSINELMDFCR</sequence>
<evidence type="ECO:0000256" key="8">
    <source>
        <dbReference type="ARBA" id="ARBA00022679"/>
    </source>
</evidence>
<gene>
    <name evidence="24" type="ORF">RJ53_00340</name>
</gene>
<dbReference type="SUPFAM" id="SSF47802">
    <property type="entry name" value="DNA polymerase beta, N-terminal domain-like"/>
    <property type="match status" value="1"/>
</dbReference>
<dbReference type="Gene3D" id="1.10.150.20">
    <property type="entry name" value="5' to 3' exonuclease, C-terminal subdomain"/>
    <property type="match status" value="1"/>
</dbReference>
<proteinExistence type="predicted"/>
<dbReference type="InterPro" id="IPR037160">
    <property type="entry name" value="DNA_Pol_thumb_sf"/>
</dbReference>
<feature type="domain" description="Helix-hairpin-helix DNA-binding motif class 1" evidence="22">
    <location>
        <begin position="53"/>
        <end position="72"/>
    </location>
</feature>
<evidence type="ECO:0000313" key="24">
    <source>
        <dbReference type="EMBL" id="MBR1368021.1"/>
    </source>
</evidence>
<feature type="domain" description="Helix-hairpin-helix DNA-binding motif class 1" evidence="22">
    <location>
        <begin position="128"/>
        <end position="147"/>
    </location>
</feature>
<dbReference type="Gene3D" id="1.10.150.110">
    <property type="entry name" value="DNA polymerase beta, N-terminal domain-like"/>
    <property type="match status" value="1"/>
</dbReference>
<evidence type="ECO:0000256" key="20">
    <source>
        <dbReference type="ARBA" id="ARBA00045548"/>
    </source>
</evidence>
<dbReference type="InterPro" id="IPR050243">
    <property type="entry name" value="PHP_phosphatase"/>
</dbReference>
<dbReference type="EC" id="2.7.7.7" evidence="3"/>
<dbReference type="Pfam" id="PF14791">
    <property type="entry name" value="DNA_pol_B_thumb"/>
    <property type="match status" value="1"/>
</dbReference>
<dbReference type="SMART" id="SM00483">
    <property type="entry name" value="POLXc"/>
    <property type="match status" value="1"/>
</dbReference>
<evidence type="ECO:0000256" key="3">
    <source>
        <dbReference type="ARBA" id="ARBA00012417"/>
    </source>
</evidence>
<keyword evidence="9" id="KW-0548">Nucleotidyltransferase</keyword>
<evidence type="ECO:0000256" key="19">
    <source>
        <dbReference type="ARBA" id="ARBA00044678"/>
    </source>
</evidence>
<dbReference type="InterPro" id="IPR003583">
    <property type="entry name" value="Hlx-hairpin-Hlx_DNA-bd_motif"/>
</dbReference>
<feature type="domain" description="Helix-hairpin-helix DNA-binding motif class 1" evidence="22">
    <location>
        <begin position="93"/>
        <end position="112"/>
    </location>
</feature>
<dbReference type="RefSeq" id="WP_211529621.1">
    <property type="nucleotide sequence ID" value="NZ_JWHL01000001.1"/>
</dbReference>
<dbReference type="InterPro" id="IPR010996">
    <property type="entry name" value="HHH_MUS81"/>
</dbReference>
<name>A0A8J8B3V2_9EURY</name>
<dbReference type="Gene3D" id="3.30.210.10">
    <property type="entry name" value="DNA polymerase, thumb domain"/>
    <property type="match status" value="1"/>
</dbReference>
<dbReference type="OrthoDB" id="8999at2157"/>
<evidence type="ECO:0000256" key="14">
    <source>
        <dbReference type="ARBA" id="ARBA00023053"/>
    </source>
</evidence>
<dbReference type="GO" id="GO:0008270">
    <property type="term" value="F:zinc ion binding"/>
    <property type="evidence" value="ECO:0007669"/>
    <property type="project" value="TreeGrafter"/>
</dbReference>
<dbReference type="InterPro" id="IPR016195">
    <property type="entry name" value="Pol/histidinol_Pase-like"/>
</dbReference>
<evidence type="ECO:0000259" key="22">
    <source>
        <dbReference type="SMART" id="SM00278"/>
    </source>
</evidence>
<dbReference type="PANTHER" id="PTHR36928">
    <property type="entry name" value="PHOSPHATASE YCDX-RELATED"/>
    <property type="match status" value="1"/>
</dbReference>
<reference evidence="24" key="1">
    <citation type="submission" date="2014-12" db="EMBL/GenBank/DDBJ databases">
        <authorList>
            <person name="Huang H.-H."/>
            <person name="Chen S.-C."/>
            <person name="Lai M.-C."/>
        </authorList>
    </citation>
    <scope>NUCLEOTIDE SEQUENCE</scope>
    <source>
        <strain evidence="24">K1F9705b</strain>
    </source>
</reference>
<keyword evidence="12" id="KW-0832">Ubl conjugation</keyword>
<dbReference type="PRINTS" id="PR00870">
    <property type="entry name" value="DNAPOLXBETA"/>
</dbReference>
<dbReference type="InterPro" id="IPR002054">
    <property type="entry name" value="DNA-dir_DNA_pol_X"/>
</dbReference>